<organism evidence="1 2">
    <name type="scientific">Candidatus Raskinella chloraquaticus</name>
    <dbReference type="NCBI Taxonomy" id="1951219"/>
    <lineage>
        <taxon>Bacteria</taxon>
        <taxon>Pseudomonadati</taxon>
        <taxon>Pseudomonadota</taxon>
        <taxon>Alphaproteobacteria</taxon>
        <taxon>Hyphomicrobiales</taxon>
        <taxon>Phreatobacteraceae</taxon>
        <taxon>Candidatus Raskinella</taxon>
    </lineage>
</organism>
<evidence type="ECO:0000313" key="1">
    <source>
        <dbReference type="EMBL" id="OQW53227.1"/>
    </source>
</evidence>
<dbReference type="STRING" id="1827387.A4S15_05510"/>
<proteinExistence type="predicted"/>
<gene>
    <name evidence="1" type="ORF">A4S15_05510</name>
</gene>
<name>A0A1W9I0Y7_9HYPH</name>
<evidence type="ECO:0000313" key="2">
    <source>
        <dbReference type="Proteomes" id="UP000192872"/>
    </source>
</evidence>
<dbReference type="AlphaFoldDB" id="A0A1W9I0Y7"/>
<comment type="caution">
    <text evidence="1">The sequence shown here is derived from an EMBL/GenBank/DDBJ whole genome shotgun (WGS) entry which is preliminary data.</text>
</comment>
<reference evidence="1 2" key="1">
    <citation type="journal article" date="2017" name="Water Res.">
        <title>Comammox in drinking water systems.</title>
        <authorList>
            <person name="Wang Y."/>
            <person name="Ma L."/>
            <person name="Mao Y."/>
            <person name="Jiang X."/>
            <person name="Xia Y."/>
            <person name="Yu K."/>
            <person name="Li B."/>
            <person name="Zhang T."/>
        </authorList>
    </citation>
    <scope>NUCLEOTIDE SEQUENCE [LARGE SCALE GENOMIC DNA]</scope>
    <source>
        <strain evidence="1">SG_bin8</strain>
    </source>
</reference>
<dbReference type="RefSeq" id="WP_376800933.1">
    <property type="nucleotide sequence ID" value="NZ_DBNB01000038.1"/>
</dbReference>
<dbReference type="EMBL" id="LWDL01000010">
    <property type="protein sequence ID" value="OQW53227.1"/>
    <property type="molecule type" value="Genomic_DNA"/>
</dbReference>
<sequence>MNDVIDAPLNALVVDLLAFLAAGEKPYADVMSAWRTSCPRLPVWEEANDRRFVERKIREGRQIVCITARGSDFLRRQG</sequence>
<protein>
    <submittedName>
        <fullName evidence="1">Uncharacterized protein</fullName>
    </submittedName>
</protein>
<accession>A0A1W9I0Y7</accession>
<dbReference type="Proteomes" id="UP000192872">
    <property type="component" value="Unassembled WGS sequence"/>
</dbReference>